<accession>A0A0A8Y7K1</accession>
<proteinExistence type="predicted"/>
<name>A0A0A8Y7K1_ARUDO</name>
<dbReference type="EMBL" id="GBRH01278238">
    <property type="protein sequence ID" value="JAD19657.1"/>
    <property type="molecule type" value="Transcribed_RNA"/>
</dbReference>
<sequence length="31" mass="3559">MSSVLFYNFPNSSPIPLYIQGGFITLTEFKF</sequence>
<reference evidence="1" key="1">
    <citation type="submission" date="2014-09" db="EMBL/GenBank/DDBJ databases">
        <authorList>
            <person name="Magalhaes I.L.F."/>
            <person name="Oliveira U."/>
            <person name="Santos F.R."/>
            <person name="Vidigal T.H.D.A."/>
            <person name="Brescovit A.D."/>
            <person name="Santos A.J."/>
        </authorList>
    </citation>
    <scope>NUCLEOTIDE SEQUENCE</scope>
    <source>
        <tissue evidence="1">Shoot tissue taken approximately 20 cm above the soil surface</tissue>
    </source>
</reference>
<reference evidence="1" key="2">
    <citation type="journal article" date="2015" name="Data Brief">
        <title>Shoot transcriptome of the giant reed, Arundo donax.</title>
        <authorList>
            <person name="Barrero R.A."/>
            <person name="Guerrero F.D."/>
            <person name="Moolhuijzen P."/>
            <person name="Goolsby J.A."/>
            <person name="Tidwell J."/>
            <person name="Bellgard S.E."/>
            <person name="Bellgard M.I."/>
        </authorList>
    </citation>
    <scope>NUCLEOTIDE SEQUENCE</scope>
    <source>
        <tissue evidence="1">Shoot tissue taken approximately 20 cm above the soil surface</tissue>
    </source>
</reference>
<dbReference type="AlphaFoldDB" id="A0A0A8Y7K1"/>
<evidence type="ECO:0000313" key="1">
    <source>
        <dbReference type="EMBL" id="JAD19657.1"/>
    </source>
</evidence>
<protein>
    <submittedName>
        <fullName evidence="1">Uncharacterized protein</fullName>
    </submittedName>
</protein>
<organism evidence="1">
    <name type="scientific">Arundo donax</name>
    <name type="common">Giant reed</name>
    <name type="synonym">Donax arundinaceus</name>
    <dbReference type="NCBI Taxonomy" id="35708"/>
    <lineage>
        <taxon>Eukaryota</taxon>
        <taxon>Viridiplantae</taxon>
        <taxon>Streptophyta</taxon>
        <taxon>Embryophyta</taxon>
        <taxon>Tracheophyta</taxon>
        <taxon>Spermatophyta</taxon>
        <taxon>Magnoliopsida</taxon>
        <taxon>Liliopsida</taxon>
        <taxon>Poales</taxon>
        <taxon>Poaceae</taxon>
        <taxon>PACMAD clade</taxon>
        <taxon>Arundinoideae</taxon>
        <taxon>Arundineae</taxon>
        <taxon>Arundo</taxon>
    </lineage>
</organism>